<proteinExistence type="predicted"/>
<evidence type="ECO:0000256" key="1">
    <source>
        <dbReference type="SAM" id="Phobius"/>
    </source>
</evidence>
<feature type="transmembrane region" description="Helical" evidence="1">
    <location>
        <begin position="138"/>
        <end position="157"/>
    </location>
</feature>
<evidence type="ECO:0000313" key="2">
    <source>
        <dbReference type="EMBL" id="WHF51659.1"/>
    </source>
</evidence>
<dbReference type="EMBL" id="CP124855">
    <property type="protein sequence ID" value="WHF51659.1"/>
    <property type="molecule type" value="Genomic_DNA"/>
</dbReference>
<keyword evidence="1" id="KW-0472">Membrane</keyword>
<feature type="transmembrane region" description="Helical" evidence="1">
    <location>
        <begin position="12"/>
        <end position="33"/>
    </location>
</feature>
<organism evidence="2 3">
    <name type="scientific">Chryseobacterium gotjawalense</name>
    <dbReference type="NCBI Taxonomy" id="3042315"/>
    <lineage>
        <taxon>Bacteria</taxon>
        <taxon>Pseudomonadati</taxon>
        <taxon>Bacteroidota</taxon>
        <taxon>Flavobacteriia</taxon>
        <taxon>Flavobacteriales</taxon>
        <taxon>Weeksellaceae</taxon>
        <taxon>Chryseobacterium group</taxon>
        <taxon>Chryseobacterium</taxon>
    </lineage>
</organism>
<feature type="transmembrane region" description="Helical" evidence="1">
    <location>
        <begin position="84"/>
        <end position="103"/>
    </location>
</feature>
<feature type="transmembrane region" description="Helical" evidence="1">
    <location>
        <begin position="53"/>
        <end position="77"/>
    </location>
</feature>
<dbReference type="Proteomes" id="UP001241656">
    <property type="component" value="Chromosome"/>
</dbReference>
<accession>A0ABY8RDR3</accession>
<feature type="transmembrane region" description="Helical" evidence="1">
    <location>
        <begin position="206"/>
        <end position="223"/>
    </location>
</feature>
<gene>
    <name evidence="2" type="ORF">QGN23_14735</name>
</gene>
<keyword evidence="1" id="KW-1133">Transmembrane helix</keyword>
<evidence type="ECO:0000313" key="3">
    <source>
        <dbReference type="Proteomes" id="UP001241656"/>
    </source>
</evidence>
<feature type="transmembrane region" description="Helical" evidence="1">
    <location>
        <begin position="256"/>
        <end position="274"/>
    </location>
</feature>
<feature type="transmembrane region" description="Helical" evidence="1">
    <location>
        <begin position="230"/>
        <end position="250"/>
    </location>
</feature>
<keyword evidence="1" id="KW-0812">Transmembrane</keyword>
<evidence type="ECO:0008006" key="4">
    <source>
        <dbReference type="Google" id="ProtNLM"/>
    </source>
</evidence>
<name>A0ABY8RDR3_9FLAO</name>
<keyword evidence="3" id="KW-1185">Reference proteome</keyword>
<dbReference type="RefSeq" id="WP_282904995.1">
    <property type="nucleotide sequence ID" value="NZ_CP124855.1"/>
</dbReference>
<protein>
    <recommendedName>
        <fullName evidence="4">HTTM domain-containing protein</fullName>
    </recommendedName>
</protein>
<sequence>MTYPKLTVFNFRVSYFLFRVFTLFWLCQQLDFFYKFSKRATELYEPTVWFQRIIMPVFPAAYLYYSAAFVMAVFIVFSLFRFSILVNSLLFFLAAYISLPVVSYNGLSHTNHILILSYFFSIFLNPKKLADEDYKYVQIYYLGLLITYSLAGFWKLVSAGKDLITANPETSWFETNAAKFNSMLNYAIVDQELPHWMLKIYEYENLWIVITIVGIVLQALCFLGAFSRKYLTFCLVFLLMFHFYTVYFVIADLRIMKYGLIVLFFPYHYFYPWIRKIF</sequence>
<reference evidence="2 3" key="1">
    <citation type="submission" date="2023-05" db="EMBL/GenBank/DDBJ databases">
        <title>Genomic insight into Chryseobacterium sp. wdc7 isolated forest soil (Gotjawal).</title>
        <authorList>
            <person name="Park S.-J."/>
        </authorList>
    </citation>
    <scope>NUCLEOTIDE SEQUENCE [LARGE SCALE GENOMIC DNA]</scope>
    <source>
        <strain evidence="3">wdc7</strain>
    </source>
</reference>